<sequence length="176" mass="19235">MSPLSNLRSPFGRKGNESSLPYYNMPFSTITEAAETRTTRPSPSSPERIMRKCPSTPARTREREVGHGEPTRRDRGGPPSVVGVEGGAENRHLPSTPSLLRARPILLLPGGSGHQEHVSDISDQAPNESPRGFLLLNLVVGFPRAELFPRRHVALFLARAYHSSTPIWAGSHSSLV</sequence>
<feature type="compositionally biased region" description="Polar residues" evidence="1">
    <location>
        <begin position="17"/>
        <end position="30"/>
    </location>
</feature>
<name>A0ABR1U6Q2_9PEZI</name>
<keyword evidence="3" id="KW-1185">Reference proteome</keyword>
<dbReference type="EMBL" id="JAQQWL010000010">
    <property type="protein sequence ID" value="KAK8054564.1"/>
    <property type="molecule type" value="Genomic_DNA"/>
</dbReference>
<dbReference type="Proteomes" id="UP001480595">
    <property type="component" value="Unassembled WGS sequence"/>
</dbReference>
<proteinExistence type="predicted"/>
<evidence type="ECO:0000256" key="1">
    <source>
        <dbReference type="SAM" id="MobiDB-lite"/>
    </source>
</evidence>
<feature type="compositionally biased region" description="Basic and acidic residues" evidence="1">
    <location>
        <begin position="59"/>
        <end position="76"/>
    </location>
</feature>
<gene>
    <name evidence="2" type="ORF">PG994_009631</name>
</gene>
<comment type="caution">
    <text evidence="2">The sequence shown here is derived from an EMBL/GenBank/DDBJ whole genome shotgun (WGS) entry which is preliminary data.</text>
</comment>
<accession>A0ABR1U6Q2</accession>
<protein>
    <submittedName>
        <fullName evidence="2">Uncharacterized protein</fullName>
    </submittedName>
</protein>
<organism evidence="2 3">
    <name type="scientific">Apiospora phragmitis</name>
    <dbReference type="NCBI Taxonomy" id="2905665"/>
    <lineage>
        <taxon>Eukaryota</taxon>
        <taxon>Fungi</taxon>
        <taxon>Dikarya</taxon>
        <taxon>Ascomycota</taxon>
        <taxon>Pezizomycotina</taxon>
        <taxon>Sordariomycetes</taxon>
        <taxon>Xylariomycetidae</taxon>
        <taxon>Amphisphaeriales</taxon>
        <taxon>Apiosporaceae</taxon>
        <taxon>Apiospora</taxon>
    </lineage>
</organism>
<evidence type="ECO:0000313" key="3">
    <source>
        <dbReference type="Proteomes" id="UP001480595"/>
    </source>
</evidence>
<dbReference type="RefSeq" id="XP_066713210.1">
    <property type="nucleotide sequence ID" value="XM_066861040.1"/>
</dbReference>
<evidence type="ECO:0000313" key="2">
    <source>
        <dbReference type="EMBL" id="KAK8054564.1"/>
    </source>
</evidence>
<dbReference type="GeneID" id="92094103"/>
<feature type="region of interest" description="Disordered" evidence="1">
    <location>
        <begin position="1"/>
        <end position="96"/>
    </location>
</feature>
<reference evidence="2 3" key="1">
    <citation type="submission" date="2023-01" db="EMBL/GenBank/DDBJ databases">
        <title>Analysis of 21 Apiospora genomes using comparative genomics revels a genus with tremendous synthesis potential of carbohydrate active enzymes and secondary metabolites.</title>
        <authorList>
            <person name="Sorensen T."/>
        </authorList>
    </citation>
    <scope>NUCLEOTIDE SEQUENCE [LARGE SCALE GENOMIC DNA]</scope>
    <source>
        <strain evidence="2 3">CBS 135458</strain>
    </source>
</reference>